<keyword evidence="3" id="KW-1185">Reference proteome</keyword>
<dbReference type="AlphaFoldDB" id="A0A3N9WBU8"/>
<sequence length="188" mass="19159">MDVTDGSVPVEDLVSAVKNAVKQAGVSTTDEGRDLRVASVQLILSAVATTKLGGGLDLRVPVIGWKVKVGGSRAHQKTHTIDITLVAEDLHERHELRHSAVEATLVDAIATIRAVVAAGAGGDDPLVLKAGAVELVFGVTGQGSISFGAEGELTDEVSNTLRIELIAAEGHQLRPGPGPPRGAAGGSG</sequence>
<dbReference type="OrthoDB" id="3377019at2"/>
<name>A0A3N9WBU8_9ACTN</name>
<protein>
    <recommendedName>
        <fullName evidence="1">Trypsin-co-occurring domain-containing protein</fullName>
    </recommendedName>
</protein>
<dbReference type="EMBL" id="QGSZ01000300">
    <property type="protein sequence ID" value="RQW98310.1"/>
    <property type="molecule type" value="Genomic_DNA"/>
</dbReference>
<dbReference type="RefSeq" id="WP_124775993.1">
    <property type="nucleotide sequence ID" value="NZ_QGSZ01000300.1"/>
</dbReference>
<dbReference type="InterPro" id="IPR045608">
    <property type="entry name" value="Trypco2"/>
</dbReference>
<feature type="domain" description="Trypsin-co-occurring" evidence="1">
    <location>
        <begin position="8"/>
        <end position="86"/>
    </location>
</feature>
<dbReference type="Pfam" id="PF19631">
    <property type="entry name" value="Trypco2"/>
    <property type="match status" value="1"/>
</dbReference>
<organism evidence="2 3">
    <name type="scientific">Micromonospora inaquosa</name>
    <dbReference type="NCBI Taxonomy" id="2203716"/>
    <lineage>
        <taxon>Bacteria</taxon>
        <taxon>Bacillati</taxon>
        <taxon>Actinomycetota</taxon>
        <taxon>Actinomycetes</taxon>
        <taxon>Micromonosporales</taxon>
        <taxon>Micromonosporaceae</taxon>
        <taxon>Micromonospora</taxon>
    </lineage>
</organism>
<evidence type="ECO:0000313" key="2">
    <source>
        <dbReference type="EMBL" id="RQW98310.1"/>
    </source>
</evidence>
<proteinExistence type="predicted"/>
<gene>
    <name evidence="2" type="ORF">DLJ59_27625</name>
</gene>
<dbReference type="Proteomes" id="UP000282312">
    <property type="component" value="Unassembled WGS sequence"/>
</dbReference>
<reference evidence="2 3" key="1">
    <citation type="submission" date="2018-05" db="EMBL/GenBank/DDBJ databases">
        <title>Micromonospora from Atacama Desert.</title>
        <authorList>
            <person name="Carro L."/>
            <person name="Goodfellow M."/>
            <person name="Klenk H.-P."/>
        </authorList>
    </citation>
    <scope>NUCLEOTIDE SEQUENCE [LARGE SCALE GENOMIC DNA]</scope>
    <source>
        <strain evidence="2 3">LB39</strain>
    </source>
</reference>
<accession>A0A3N9WBU8</accession>
<comment type="caution">
    <text evidence="2">The sequence shown here is derived from an EMBL/GenBank/DDBJ whole genome shotgun (WGS) entry which is preliminary data.</text>
</comment>
<evidence type="ECO:0000259" key="1">
    <source>
        <dbReference type="Pfam" id="PF19631"/>
    </source>
</evidence>
<evidence type="ECO:0000313" key="3">
    <source>
        <dbReference type="Proteomes" id="UP000282312"/>
    </source>
</evidence>